<feature type="transmembrane region" description="Helical" evidence="1">
    <location>
        <begin position="233"/>
        <end position="252"/>
    </location>
</feature>
<proteinExistence type="predicted"/>
<name>A0A841J8B6_9SPHI</name>
<organism evidence="2 3">
    <name type="scientific">Mucilaginibacter lappiensis</name>
    <dbReference type="NCBI Taxonomy" id="354630"/>
    <lineage>
        <taxon>Bacteria</taxon>
        <taxon>Pseudomonadati</taxon>
        <taxon>Bacteroidota</taxon>
        <taxon>Sphingobacteriia</taxon>
        <taxon>Sphingobacteriales</taxon>
        <taxon>Sphingobacteriaceae</taxon>
        <taxon>Mucilaginibacter</taxon>
    </lineage>
</organism>
<dbReference type="Proteomes" id="UP000548326">
    <property type="component" value="Unassembled WGS sequence"/>
</dbReference>
<feature type="transmembrane region" description="Helical" evidence="1">
    <location>
        <begin position="272"/>
        <end position="289"/>
    </location>
</feature>
<dbReference type="EMBL" id="JACHCA010000003">
    <property type="protein sequence ID" value="MBB6127047.1"/>
    <property type="molecule type" value="Genomic_DNA"/>
</dbReference>
<comment type="caution">
    <text evidence="2">The sequence shown here is derived from an EMBL/GenBank/DDBJ whole genome shotgun (WGS) entry which is preliminary data.</text>
</comment>
<feature type="transmembrane region" description="Helical" evidence="1">
    <location>
        <begin position="195"/>
        <end position="212"/>
    </location>
</feature>
<feature type="transmembrane region" description="Helical" evidence="1">
    <location>
        <begin position="78"/>
        <end position="100"/>
    </location>
</feature>
<feature type="transmembrane region" description="Helical" evidence="1">
    <location>
        <begin position="128"/>
        <end position="144"/>
    </location>
</feature>
<accession>A0A841J8B6</accession>
<feature type="transmembrane region" description="Helical" evidence="1">
    <location>
        <begin position="319"/>
        <end position="336"/>
    </location>
</feature>
<feature type="transmembrane region" description="Helical" evidence="1">
    <location>
        <begin position="18"/>
        <end position="38"/>
    </location>
</feature>
<evidence type="ECO:0000313" key="2">
    <source>
        <dbReference type="EMBL" id="MBB6127047.1"/>
    </source>
</evidence>
<feature type="transmembrane region" description="Helical" evidence="1">
    <location>
        <begin position="156"/>
        <end position="183"/>
    </location>
</feature>
<feature type="transmembrane region" description="Helical" evidence="1">
    <location>
        <begin position="296"/>
        <end position="313"/>
    </location>
</feature>
<keyword evidence="1" id="KW-1133">Transmembrane helix</keyword>
<protein>
    <recommendedName>
        <fullName evidence="4">O-Antigen ligase</fullName>
    </recommendedName>
</protein>
<gene>
    <name evidence="2" type="ORF">HDF22_001153</name>
</gene>
<sequence>MLVTIVFLFLNRKLPVEVVFIIGYFIFLNAVDLINGYFSGAAFSNMMEDVKPLLNIFLLCYLSYSINDVKDIHFIIKLLKFSSIVLVIFHLIFYAAYLIFNDFAVLYAAINSQQGDNTVFFFKGESGFLNYTGDLYLCIGFIVWEQYHEGKLTKYLALLGITLAIILTGTRGLIFALGATYFIKLLILKFNYKSIIYIIMGVAFVIGMYLKIKDDIGDKEDSDRIRYETINQVIENVSPVSVLIGHGFGIGVPIRPDHMEISYLEVFHKQGFLGLGYYLLLFIIAYIEYKKDSGKNKIGFFMFVIFVYFLSFTNPYVNHPLGISIISIAIVCMIRLNKFKDQNGLIFQ</sequence>
<evidence type="ECO:0008006" key="4">
    <source>
        <dbReference type="Google" id="ProtNLM"/>
    </source>
</evidence>
<evidence type="ECO:0000256" key="1">
    <source>
        <dbReference type="SAM" id="Phobius"/>
    </source>
</evidence>
<reference evidence="2 3" key="1">
    <citation type="submission" date="2020-08" db="EMBL/GenBank/DDBJ databases">
        <title>Genomic Encyclopedia of Type Strains, Phase IV (KMG-V): Genome sequencing to study the core and pangenomes of soil and plant-associated prokaryotes.</title>
        <authorList>
            <person name="Whitman W."/>
        </authorList>
    </citation>
    <scope>NUCLEOTIDE SEQUENCE [LARGE SCALE GENOMIC DNA]</scope>
    <source>
        <strain evidence="2 3">MP601</strain>
    </source>
</reference>
<keyword evidence="1" id="KW-0812">Transmembrane</keyword>
<dbReference type="AlphaFoldDB" id="A0A841J8B6"/>
<dbReference type="RefSeq" id="WP_183586249.1">
    <property type="nucleotide sequence ID" value="NZ_JACHCA010000003.1"/>
</dbReference>
<keyword evidence="1" id="KW-0472">Membrane</keyword>
<evidence type="ECO:0000313" key="3">
    <source>
        <dbReference type="Proteomes" id="UP000548326"/>
    </source>
</evidence>